<comment type="caution">
    <text evidence="3">The sequence shown here is derived from an EMBL/GenBank/DDBJ whole genome shotgun (WGS) entry which is preliminary data.</text>
</comment>
<evidence type="ECO:0000313" key="3">
    <source>
        <dbReference type="EMBL" id="CAL1541652.1"/>
    </source>
</evidence>
<evidence type="ECO:0000313" key="4">
    <source>
        <dbReference type="Proteomes" id="UP001497497"/>
    </source>
</evidence>
<keyword evidence="4" id="KW-1185">Reference proteome</keyword>
<organism evidence="3 4">
    <name type="scientific">Lymnaea stagnalis</name>
    <name type="common">Great pond snail</name>
    <name type="synonym">Helix stagnalis</name>
    <dbReference type="NCBI Taxonomy" id="6523"/>
    <lineage>
        <taxon>Eukaryota</taxon>
        <taxon>Metazoa</taxon>
        <taxon>Spiralia</taxon>
        <taxon>Lophotrochozoa</taxon>
        <taxon>Mollusca</taxon>
        <taxon>Gastropoda</taxon>
        <taxon>Heterobranchia</taxon>
        <taxon>Euthyneura</taxon>
        <taxon>Panpulmonata</taxon>
        <taxon>Hygrophila</taxon>
        <taxon>Lymnaeoidea</taxon>
        <taxon>Lymnaeidae</taxon>
        <taxon>Lymnaea</taxon>
    </lineage>
</organism>
<dbReference type="InterPro" id="IPR018247">
    <property type="entry name" value="EF_Hand_1_Ca_BS"/>
</dbReference>
<dbReference type="Gene3D" id="1.10.238.10">
    <property type="entry name" value="EF-hand"/>
    <property type="match status" value="1"/>
</dbReference>
<dbReference type="AlphaFoldDB" id="A0AAV2I6S6"/>
<dbReference type="Pfam" id="PF13499">
    <property type="entry name" value="EF-hand_7"/>
    <property type="match status" value="1"/>
</dbReference>
<dbReference type="Pfam" id="PF13202">
    <property type="entry name" value="EF-hand_5"/>
    <property type="match status" value="1"/>
</dbReference>
<accession>A0AAV2I6S6</accession>
<feature type="domain" description="EF-hand" evidence="2">
    <location>
        <begin position="99"/>
        <end position="127"/>
    </location>
</feature>
<name>A0AAV2I6S6_LYMST</name>
<feature type="domain" description="EF-hand" evidence="2">
    <location>
        <begin position="170"/>
        <end position="197"/>
    </location>
</feature>
<protein>
    <recommendedName>
        <fullName evidence="2">EF-hand domain-containing protein</fullName>
    </recommendedName>
</protein>
<dbReference type="PROSITE" id="PS50222">
    <property type="entry name" value="EF_HAND_2"/>
    <property type="match status" value="2"/>
</dbReference>
<reference evidence="3 4" key="1">
    <citation type="submission" date="2024-04" db="EMBL/GenBank/DDBJ databases">
        <authorList>
            <consortium name="Genoscope - CEA"/>
            <person name="William W."/>
        </authorList>
    </citation>
    <scope>NUCLEOTIDE SEQUENCE [LARGE SCALE GENOMIC DNA]</scope>
</reference>
<dbReference type="InterPro" id="IPR002048">
    <property type="entry name" value="EF_hand_dom"/>
</dbReference>
<dbReference type="InterPro" id="IPR011992">
    <property type="entry name" value="EF-hand-dom_pair"/>
</dbReference>
<dbReference type="EMBL" id="CAXITT010000445">
    <property type="protein sequence ID" value="CAL1541652.1"/>
    <property type="molecule type" value="Genomic_DNA"/>
</dbReference>
<evidence type="ECO:0000259" key="2">
    <source>
        <dbReference type="PROSITE" id="PS50222"/>
    </source>
</evidence>
<gene>
    <name evidence="3" type="ORF">GSLYS_00015258001</name>
</gene>
<dbReference type="PROSITE" id="PS00018">
    <property type="entry name" value="EF_HAND_1"/>
    <property type="match status" value="2"/>
</dbReference>
<evidence type="ECO:0000256" key="1">
    <source>
        <dbReference type="ARBA" id="ARBA00022837"/>
    </source>
</evidence>
<keyword evidence="1" id="KW-0106">Calcium</keyword>
<proteinExistence type="predicted"/>
<dbReference type="Proteomes" id="UP001497497">
    <property type="component" value="Unassembled WGS sequence"/>
</dbReference>
<dbReference type="GO" id="GO:0005509">
    <property type="term" value="F:calcium ion binding"/>
    <property type="evidence" value="ECO:0007669"/>
    <property type="project" value="InterPro"/>
</dbReference>
<sequence length="197" mass="22834">NHLNEYFNLDQIRTWRRSLYGVRFLKYVPCAHDETLHANLVIRRRVLSGQISRVHKIRTYCLCRGFPACIRKMNCVFAILICLPVLALCQPNWLAIELALFRHFDSDNDGSLTLGEIRSYLNTFDTNSDGNISRQEYYVHIDAQYSHDPLTQSALRDLFDELDANNDNRLNNGDYTALYSLADTNGDNQVSAQEFHR</sequence>
<dbReference type="SUPFAM" id="SSF47473">
    <property type="entry name" value="EF-hand"/>
    <property type="match status" value="1"/>
</dbReference>
<feature type="non-terminal residue" evidence="3">
    <location>
        <position position="1"/>
    </location>
</feature>